<evidence type="ECO:0000313" key="5">
    <source>
        <dbReference type="Proteomes" id="UP000673552"/>
    </source>
</evidence>
<feature type="compositionally biased region" description="Polar residues" evidence="2">
    <location>
        <begin position="1958"/>
        <end position="1978"/>
    </location>
</feature>
<dbReference type="SMART" id="SM00360">
    <property type="entry name" value="RRM"/>
    <property type="match status" value="2"/>
</dbReference>
<keyword evidence="5" id="KW-1185">Reference proteome</keyword>
<feature type="compositionally biased region" description="Low complexity" evidence="2">
    <location>
        <begin position="1571"/>
        <end position="1581"/>
    </location>
</feature>
<feature type="region of interest" description="Disordered" evidence="2">
    <location>
        <begin position="1686"/>
        <end position="1715"/>
    </location>
</feature>
<feature type="compositionally biased region" description="Polar residues" evidence="2">
    <location>
        <begin position="996"/>
        <end position="1006"/>
    </location>
</feature>
<feature type="region of interest" description="Disordered" evidence="2">
    <location>
        <begin position="218"/>
        <end position="244"/>
    </location>
</feature>
<proteinExistence type="predicted"/>
<feature type="region of interest" description="Disordered" evidence="2">
    <location>
        <begin position="403"/>
        <end position="426"/>
    </location>
</feature>
<feature type="compositionally biased region" description="Low complexity" evidence="2">
    <location>
        <begin position="415"/>
        <end position="426"/>
    </location>
</feature>
<dbReference type="InterPro" id="IPR000504">
    <property type="entry name" value="RRM_dom"/>
</dbReference>
<reference evidence="5" key="2">
    <citation type="journal article" date="2021" name="Sci. Data">
        <title>Chromosome-scale genome sequencing, assembly and annotation of six genomes from subfamily Leishmaniinae.</title>
        <authorList>
            <person name="Almutairi H."/>
            <person name="Urbaniak M.D."/>
            <person name="Bates M.D."/>
            <person name="Jariyapan N."/>
            <person name="Kwakye-Nuako G."/>
            <person name="Thomaz Soccol V."/>
            <person name="Al-Salem W.S."/>
            <person name="Dillon R.J."/>
            <person name="Bates P.A."/>
            <person name="Gatherer D."/>
        </authorList>
    </citation>
    <scope>NUCLEOTIDE SEQUENCE [LARGE SCALE GENOMIC DNA]</scope>
</reference>
<feature type="region of interest" description="Disordered" evidence="2">
    <location>
        <begin position="1597"/>
        <end position="1670"/>
    </location>
</feature>
<dbReference type="OrthoDB" id="439808at2759"/>
<dbReference type="Gene3D" id="3.30.70.330">
    <property type="match status" value="2"/>
</dbReference>
<dbReference type="InterPro" id="IPR012677">
    <property type="entry name" value="Nucleotide-bd_a/b_plait_sf"/>
</dbReference>
<feature type="compositionally biased region" description="Polar residues" evidence="2">
    <location>
        <begin position="403"/>
        <end position="414"/>
    </location>
</feature>
<dbReference type="Proteomes" id="UP000673552">
    <property type="component" value="Unassembled WGS sequence"/>
</dbReference>
<dbReference type="GeneID" id="92517844"/>
<feature type="compositionally biased region" description="Polar residues" evidence="2">
    <location>
        <begin position="155"/>
        <end position="167"/>
    </location>
</feature>
<feature type="region of interest" description="Disordered" evidence="2">
    <location>
        <begin position="463"/>
        <end position="517"/>
    </location>
</feature>
<name>A0A836HYK4_9TRYP</name>
<evidence type="ECO:0000313" key="4">
    <source>
        <dbReference type="EMBL" id="KAG5486731.1"/>
    </source>
</evidence>
<feature type="domain" description="RRM" evidence="3">
    <location>
        <begin position="1120"/>
        <end position="1200"/>
    </location>
</feature>
<feature type="region of interest" description="Disordered" evidence="2">
    <location>
        <begin position="928"/>
        <end position="961"/>
    </location>
</feature>
<feature type="domain" description="RRM" evidence="3">
    <location>
        <begin position="729"/>
        <end position="812"/>
    </location>
</feature>
<dbReference type="KEGG" id="lmat:92517844"/>
<dbReference type="SUPFAM" id="SSF54928">
    <property type="entry name" value="RNA-binding domain, RBD"/>
    <property type="match status" value="2"/>
</dbReference>
<organism evidence="4 5">
    <name type="scientific">Leishmania martiniquensis</name>
    <dbReference type="NCBI Taxonomy" id="1580590"/>
    <lineage>
        <taxon>Eukaryota</taxon>
        <taxon>Discoba</taxon>
        <taxon>Euglenozoa</taxon>
        <taxon>Kinetoplastea</taxon>
        <taxon>Metakinetoplastina</taxon>
        <taxon>Trypanosomatida</taxon>
        <taxon>Trypanosomatidae</taxon>
        <taxon>Leishmaniinae</taxon>
        <taxon>Leishmania</taxon>
    </lineage>
</organism>
<accession>A0A836HYK4</accession>
<dbReference type="Pfam" id="PF00076">
    <property type="entry name" value="RRM_1"/>
    <property type="match status" value="2"/>
</dbReference>
<sequence length="1985" mass="202015">MPNTCSEGKRLSLLHGVHAAEDTDMAAPRDARLKPLPLQWPLGLHGPVDVLSGGGDGSAVPAVVGPPEVADGAYSSGEVGVYASPLSATQRNSNPLSRGLLGCHHDPTPTVVPDAPGTPPSAQESIAAGSTVAATTIRLPASSAPSPFLLAEGKPNSSIPVPNSRGSNLAAGCRADPLPRAADESGATSRGSSADIARTCAGAVMEGVYGRHYADPMLQSRRGQSGGSSDFFHRGADGDDDEDGSAAFQAAVDAAVRFDDLSSEDDSTGGGSAGRRLRRADPTPLSHMLSTASDSGDGSLTRAHSGSVDLVGPFDMPGRRSDGNGERRQLHSPLTPDTQQRGCGGERSTGGRPEMVDHASLFGHTYPPLSSVAAEQRAAIGAADTTYAATALSLPYFSAPGSTNLSPRQAVQPRTSPAAAAATSPTAIATTEKSSCAAAQVHQLRQQLLYPYAVTSARVKASSSIPTSSTSLRPLSMPVSSAMSGVPPQQQQHHHHHQRSSLSQASPHGSKAPPTAVTHAFPAGATAMATQGDADSFRFVSPLQASVVVSRPNPTVSGTSMGGGAAAQNSAEASLAILPGTGDSGAGAGVAAQTSSNSLLSSPGPQSFHLYQVPQAAVEAEPQQQQQGSASVLLYSPPQAYLGSGQVALAHLRPAPSSPASATAVLGDSTRPRSTSPPNVSYCLPPVTQQQQQQVIGGYTLTPTANASAAAAAVAAAAAPSEESGRASRNLYLRNLPHSWNTRILRELCSRYGAVLSAKVAHHPTTNESLGYGFVLFEHKQSAMTCMAMLNQAHVHAEGEEPRTLLVRMAHATAAPGFQEEGVGESAVSGLRKSMEPLTSGSASRAGASGGRLPQWVTQQQQPPQQPASRLRSPRTSLSDSASAILLSLSSAAHFHSRELSGVSMGETYRGHAHRHSIADSIKANANTSSNTSGAGGDSLRCTSPVGGAGGSSSSVAISRTSMPSSFPEACSYTSPKGAARASVPPLRGLYHAPSANATPSPLSPTQKHHLQLVHQPPPQEEGSLSYSSTSATMSVPAGATVAASAMTAVEARCTGYSFSSPPLLSPNDTGSLLRRPSSVPHSPVQLPQSFHAPSASVPTSASSRKVAPSASASATTSTRNVYITNLPLTWNTTKLRELCSQYGEIVSASVAHHPKTNESRGYGFVLFVDERDAASCVMTLHQYRVPNSPNVLCCRFAKEKATPSIAHALLSPSQEPGFDSGASGNGSSLLATAAGGLSAAATSQTTVPLMATGDSAEVFDSSAFSTGGDSSTNDSVEAAIKGAVCMPIDVFCTLQQRVRAQCAQHLAQQQQQRRATGDGSEPTGTVAVAEAPSEEIEMMMRCCVVYGTHVPASGYGCVRPLDCLGMSSRRTATRFPTAAEVDGAAELHHELLAGPPTLASSGQRSVGSLLSAECGDPRLETAGALDTAASPSLLEAVVCTHAIPVGRTQPVSPAAAGIATMQAASSREGGISVAPSREQPHGVDMTAAESVGLIAAPGDMISPVASQELWYTCTLFTTPSASDAFVQAAAEAAPVVGATVDTEHDDVGTGGGSVAGTLAVHLSSHDKDAPPAGDKAANAPQMRFGRRDQVMVLSSALSAGPADTPSTTANSTHPPHKEGSHTQQRPPVTPPQQQRHSCHQCLRPSHVVPPPTLPHTQARDVSAAASATRPGGPSFFLEAGLAATPMHPSTFTPEPAEQLLQSPHRPRQQQQPMLCSPTSADLLLRSLPSPAAHYTYPLATLSSPTAGASLTSPISMMLTGGGGDGSGNSAVAPLSFSPDLVSSASAAIAGGWHPSASTADCAYLLGSPASSSSINLSAGTHILSGAATPQPSVGLNTSNMPSAYSAMLNTAGLVSPPGTTASAAHAHTAVFASPSAHAWTAFIGSPAAPMASVLGSPPPAGPLPISSPGQAPPPPPHIPYPFGGVIYAMPAAALSATATGGPPVLLSASPTIDAAGSATSASLTQVPCTSPNATPQRFAQPLRP</sequence>
<feature type="region of interest" description="Disordered" evidence="2">
    <location>
        <begin position="1957"/>
        <end position="1985"/>
    </location>
</feature>
<feature type="compositionally biased region" description="Low complexity" evidence="2">
    <location>
        <begin position="1623"/>
        <end position="1636"/>
    </location>
</feature>
<feature type="compositionally biased region" description="Low complexity" evidence="2">
    <location>
        <begin position="1093"/>
        <end position="1112"/>
    </location>
</feature>
<feature type="compositionally biased region" description="Low complexity" evidence="2">
    <location>
        <begin position="463"/>
        <end position="476"/>
    </location>
</feature>
<evidence type="ECO:0000256" key="1">
    <source>
        <dbReference type="PROSITE-ProRule" id="PRU00176"/>
    </source>
</evidence>
<feature type="compositionally biased region" description="Low complexity" evidence="2">
    <location>
        <begin position="219"/>
        <end position="229"/>
    </location>
</feature>
<feature type="compositionally biased region" description="Basic and acidic residues" evidence="2">
    <location>
        <begin position="317"/>
        <end position="329"/>
    </location>
</feature>
<dbReference type="PROSITE" id="PS50102">
    <property type="entry name" value="RRM"/>
    <property type="match status" value="2"/>
</dbReference>
<feature type="region of interest" description="Disordered" evidence="2">
    <location>
        <begin position="1068"/>
        <end position="1112"/>
    </location>
</feature>
<feature type="compositionally biased region" description="Polar residues" evidence="2">
    <location>
        <begin position="288"/>
        <end position="304"/>
    </location>
</feature>
<feature type="compositionally biased region" description="Polar residues" evidence="2">
    <location>
        <begin position="1605"/>
        <end position="1614"/>
    </location>
</feature>
<feature type="region of interest" description="Disordered" evidence="2">
    <location>
        <begin position="990"/>
        <end position="1030"/>
    </location>
</feature>
<dbReference type="PANTHER" id="PTHR48037">
    <property type="entry name" value="ATPASE E1"/>
    <property type="match status" value="1"/>
</dbReference>
<gene>
    <name evidence="4" type="ORF">LSCM1_07985</name>
</gene>
<dbReference type="PANTHER" id="PTHR48037:SF1">
    <property type="entry name" value="RRM DOMAIN-CONTAINING PROTEIN"/>
    <property type="match status" value="1"/>
</dbReference>
<dbReference type="GO" id="GO:0003723">
    <property type="term" value="F:RNA binding"/>
    <property type="evidence" value="ECO:0007669"/>
    <property type="project" value="UniProtKB-UniRule"/>
</dbReference>
<dbReference type="InterPro" id="IPR035979">
    <property type="entry name" value="RBD_domain_sf"/>
</dbReference>
<feature type="compositionally biased region" description="Low complexity" evidence="2">
    <location>
        <begin position="1699"/>
        <end position="1713"/>
    </location>
</feature>
<dbReference type="EMBL" id="JAFEUZ010000006">
    <property type="protein sequence ID" value="KAG5486731.1"/>
    <property type="molecule type" value="Genomic_DNA"/>
</dbReference>
<feature type="region of interest" description="Disordered" evidence="2">
    <location>
        <begin position="1565"/>
        <end position="1584"/>
    </location>
</feature>
<comment type="caution">
    <text evidence="4">The sequence shown here is derived from an EMBL/GenBank/DDBJ whole genome shotgun (WGS) entry which is preliminary data.</text>
</comment>
<feature type="region of interest" description="Disordered" evidence="2">
    <location>
        <begin position="155"/>
        <end position="194"/>
    </location>
</feature>
<dbReference type="RefSeq" id="XP_067181188.1">
    <property type="nucleotide sequence ID" value="XM_067325332.1"/>
</dbReference>
<evidence type="ECO:0000256" key="2">
    <source>
        <dbReference type="SAM" id="MobiDB-lite"/>
    </source>
</evidence>
<protein>
    <recommendedName>
        <fullName evidence="3">RRM domain-containing protein</fullName>
    </recommendedName>
</protein>
<feature type="region of interest" description="Disordered" evidence="2">
    <location>
        <begin position="259"/>
        <end position="353"/>
    </location>
</feature>
<feature type="region of interest" description="Disordered" evidence="2">
    <location>
        <begin position="586"/>
        <end position="606"/>
    </location>
</feature>
<feature type="region of interest" description="Disordered" evidence="2">
    <location>
        <begin position="657"/>
        <end position="678"/>
    </location>
</feature>
<keyword evidence="1" id="KW-0694">RNA-binding</keyword>
<evidence type="ECO:0000259" key="3">
    <source>
        <dbReference type="PROSITE" id="PS50102"/>
    </source>
</evidence>
<reference evidence="5" key="1">
    <citation type="journal article" date="2021" name="Microbiol. Resour. Announc.">
        <title>LGAAP: Leishmaniinae Genome Assembly and Annotation Pipeline.</title>
        <authorList>
            <person name="Almutairi H."/>
            <person name="Urbaniak M.D."/>
            <person name="Bates M.D."/>
            <person name="Jariyapan N."/>
            <person name="Kwakye-Nuako G."/>
            <person name="Thomaz-Soccol V."/>
            <person name="Al-Salem W.S."/>
            <person name="Dillon R.J."/>
            <person name="Bates P.A."/>
            <person name="Gatherer D."/>
        </authorList>
    </citation>
    <scope>NUCLEOTIDE SEQUENCE [LARGE SCALE GENOMIC DNA]</scope>
</reference>
<feature type="compositionally biased region" description="Polar residues" evidence="2">
    <location>
        <begin position="592"/>
        <end position="605"/>
    </location>
</feature>
<feature type="region of interest" description="Disordered" evidence="2">
    <location>
        <begin position="817"/>
        <end position="877"/>
    </location>
</feature>